<name>A0A8S4NM11_OWEFU</name>
<evidence type="ECO:0000313" key="3">
    <source>
        <dbReference type="Proteomes" id="UP000749559"/>
    </source>
</evidence>
<dbReference type="Proteomes" id="UP000749559">
    <property type="component" value="Unassembled WGS sequence"/>
</dbReference>
<evidence type="ECO:0000256" key="1">
    <source>
        <dbReference type="SAM" id="MobiDB-lite"/>
    </source>
</evidence>
<gene>
    <name evidence="2" type="ORF">OFUS_LOCUS9031</name>
</gene>
<feature type="compositionally biased region" description="Basic and acidic residues" evidence="1">
    <location>
        <begin position="350"/>
        <end position="363"/>
    </location>
</feature>
<comment type="caution">
    <text evidence="2">The sequence shown here is derived from an EMBL/GenBank/DDBJ whole genome shotgun (WGS) entry which is preliminary data.</text>
</comment>
<feature type="region of interest" description="Disordered" evidence="1">
    <location>
        <begin position="91"/>
        <end position="119"/>
    </location>
</feature>
<reference evidence="2" key="1">
    <citation type="submission" date="2022-03" db="EMBL/GenBank/DDBJ databases">
        <authorList>
            <person name="Martin C."/>
        </authorList>
    </citation>
    <scope>NUCLEOTIDE SEQUENCE</scope>
</reference>
<accession>A0A8S4NM11</accession>
<dbReference type="AlphaFoldDB" id="A0A8S4NM11"/>
<feature type="region of interest" description="Disordered" evidence="1">
    <location>
        <begin position="505"/>
        <end position="526"/>
    </location>
</feature>
<dbReference type="EMBL" id="CAIIXF020000005">
    <property type="protein sequence ID" value="CAH1782601.1"/>
    <property type="molecule type" value="Genomic_DNA"/>
</dbReference>
<protein>
    <submittedName>
        <fullName evidence="2">Uncharacterized protein</fullName>
    </submittedName>
</protein>
<feature type="region of interest" description="Disordered" evidence="1">
    <location>
        <begin position="334"/>
        <end position="363"/>
    </location>
</feature>
<evidence type="ECO:0000313" key="2">
    <source>
        <dbReference type="EMBL" id="CAH1782601.1"/>
    </source>
</evidence>
<proteinExistence type="predicted"/>
<sequence length="526" mass="58222">MVTTTEAITTEATTVPTTATTIVTTQETTITTMESTTEITTNPTKATTEPETITAATTQPMTTTVQETTPESTTTEDLTTIEDEVTTSLALTTATTEAETSDPTTSESAATTTEEQNTTFDNITTPIDTTVHTTIESTTVQFTTTTSTVTSTEYENKTTPPPVYVPVKPIEFEPAEAKHATTVGVSISVIQMSAFLIIIVIDIPKLLSDLRGGVMNIVSCYRHMKWKREQKRLMAMGQGEAGMSGVGYHATMHAKWEDRQTHVKYCKIIRPASYEDHKQFRERCNSNTCLELCTHTYECNCYDFRYDKQAHTIETLKLSKHTRNAEAMASVMLTSKGGMRTPQPKKHSAKKPEEKKDADVKKAGRENALKNLELLAKLIKEGKGEKYITEIDSGIKMLIRLCEGTLEDNANITKSKIEPKPLKNKDTEKAKNDVGSDAALKEKIAKLAVEYVTTVSEIPKPLGRKHRRVKPVTCDEESEHELIAKWKKEIANKTCQYSEGQRMLMGLPSIPNNQPAATPNKSEPSP</sequence>
<feature type="compositionally biased region" description="Polar residues" evidence="1">
    <location>
        <begin position="510"/>
        <end position="526"/>
    </location>
</feature>
<organism evidence="2 3">
    <name type="scientific">Owenia fusiformis</name>
    <name type="common">Polychaete worm</name>
    <dbReference type="NCBI Taxonomy" id="6347"/>
    <lineage>
        <taxon>Eukaryota</taxon>
        <taxon>Metazoa</taxon>
        <taxon>Spiralia</taxon>
        <taxon>Lophotrochozoa</taxon>
        <taxon>Annelida</taxon>
        <taxon>Polychaeta</taxon>
        <taxon>Sedentaria</taxon>
        <taxon>Canalipalpata</taxon>
        <taxon>Sabellida</taxon>
        <taxon>Oweniida</taxon>
        <taxon>Oweniidae</taxon>
        <taxon>Owenia</taxon>
    </lineage>
</organism>
<feature type="non-terminal residue" evidence="2">
    <location>
        <position position="526"/>
    </location>
</feature>
<keyword evidence="3" id="KW-1185">Reference proteome</keyword>